<protein>
    <submittedName>
        <fullName evidence="2">S-DNA-T family DNA segregation ATPase FtsK/SpoIIIE</fullName>
    </submittedName>
</protein>
<dbReference type="RefSeq" id="WP_184390891.1">
    <property type="nucleotide sequence ID" value="NZ_JACHDB010000001.1"/>
</dbReference>
<dbReference type="EMBL" id="JACHDB010000001">
    <property type="protein sequence ID" value="MBB5431323.1"/>
    <property type="molecule type" value="Genomic_DNA"/>
</dbReference>
<dbReference type="SUPFAM" id="SSF52540">
    <property type="entry name" value="P-loop containing nucleoside triphosphate hydrolases"/>
    <property type="match status" value="1"/>
</dbReference>
<gene>
    <name evidence="2" type="ORF">HDA36_001407</name>
</gene>
<organism evidence="2 3">
    <name type="scientific">Nocardiopsis composta</name>
    <dbReference type="NCBI Taxonomy" id="157465"/>
    <lineage>
        <taxon>Bacteria</taxon>
        <taxon>Bacillati</taxon>
        <taxon>Actinomycetota</taxon>
        <taxon>Actinomycetes</taxon>
        <taxon>Streptosporangiales</taxon>
        <taxon>Nocardiopsidaceae</taxon>
        <taxon>Nocardiopsis</taxon>
    </lineage>
</organism>
<keyword evidence="3" id="KW-1185">Reference proteome</keyword>
<feature type="compositionally biased region" description="Low complexity" evidence="1">
    <location>
        <begin position="561"/>
        <end position="570"/>
    </location>
</feature>
<accession>A0A7W8QIX8</accession>
<dbReference type="Proteomes" id="UP000572635">
    <property type="component" value="Unassembled WGS sequence"/>
</dbReference>
<name>A0A7W8QIX8_9ACTN</name>
<dbReference type="InterPro" id="IPR027417">
    <property type="entry name" value="P-loop_NTPase"/>
</dbReference>
<dbReference type="Gene3D" id="3.40.50.300">
    <property type="entry name" value="P-loop containing nucleotide triphosphate hydrolases"/>
    <property type="match status" value="1"/>
</dbReference>
<feature type="region of interest" description="Disordered" evidence="1">
    <location>
        <begin position="663"/>
        <end position="688"/>
    </location>
</feature>
<reference evidence="2 3" key="1">
    <citation type="submission" date="2020-08" db="EMBL/GenBank/DDBJ databases">
        <title>Sequencing the genomes of 1000 actinobacteria strains.</title>
        <authorList>
            <person name="Klenk H.-P."/>
        </authorList>
    </citation>
    <scope>NUCLEOTIDE SEQUENCE [LARGE SCALE GENOMIC DNA]</scope>
    <source>
        <strain evidence="2 3">DSM 44551</strain>
    </source>
</reference>
<dbReference type="AlphaFoldDB" id="A0A7W8QIX8"/>
<evidence type="ECO:0000313" key="2">
    <source>
        <dbReference type="EMBL" id="MBB5431323.1"/>
    </source>
</evidence>
<feature type="region of interest" description="Disordered" evidence="1">
    <location>
        <begin position="552"/>
        <end position="574"/>
    </location>
</feature>
<proteinExistence type="predicted"/>
<comment type="caution">
    <text evidence="2">The sequence shown here is derived from an EMBL/GenBank/DDBJ whole genome shotgun (WGS) entry which is preliminary data.</text>
</comment>
<evidence type="ECO:0000313" key="3">
    <source>
        <dbReference type="Proteomes" id="UP000572635"/>
    </source>
</evidence>
<sequence>MSKRRVVRRLPPWGAGVQAALALGAVAAVGHLAGLHALWGLAAGAVAALCCVLAEAGREGGAVPARIWVQLVRCAAVAAWLGWSWTVPGDLAAVLAARWGLDATGEPLSLAALGVLVAGCQLGAHLGLLTERKTEREPGTGLVLRASSEWEQRIIRVGGSRFTGVQVHVTPWPNGAGKRVRVVLPGGGVTADDLKRLVPGLAADADLPRGCGIDVVDPDGAGRRTVDLQVSTVNRLEATVDYPRAYEPRSILDDIRIGEHGNSDVASAPIREESWLVVGKRGSGKTTLLHVLTAEIGLCSDALVWHIDLNGGSLSQPWVESWVNGKLQRCPIDWAAPEINEAIRMMEAAVRIAKHRKVAYRSLKRRHNVSLLPVSDDLPAIEIILDEGAEALAAAGKGKAARLAELLEEIQRIARDAAVNEVLSTLRGTSDLIPAAMTAQTGVAVCMKVEKEKELAAVFEWGSGVDHRDLRRKGAGFLRGDGGEIRQFQGWNLLPAQIEELAAVIAEQRPELDAASAQAAGDDYAGRFERMAALFADGADVAEVAKGFAGEQGPVSGGPAGSAASWADPGDIGRTATTVRPELEAPSRAAAAPELLVRILAAAEAAGRPRVATTWLVEHLELETSAKALAARLAEWGAPVGRQMIAGREVRGPALRDLKAAVARLSEPPSGSADPGDPPADPDHPPTA</sequence>
<evidence type="ECO:0000256" key="1">
    <source>
        <dbReference type="SAM" id="MobiDB-lite"/>
    </source>
</evidence>